<evidence type="ECO:0000313" key="2">
    <source>
        <dbReference type="Proteomes" id="UP001062846"/>
    </source>
</evidence>
<reference evidence="1" key="1">
    <citation type="submission" date="2022-02" db="EMBL/GenBank/DDBJ databases">
        <title>Plant Genome Project.</title>
        <authorList>
            <person name="Zhang R.-G."/>
        </authorList>
    </citation>
    <scope>NUCLEOTIDE SEQUENCE</scope>
    <source>
        <strain evidence="1">AT1</strain>
    </source>
</reference>
<sequence>MTLKQFVEQYKNTLANKVESEKQDSDLEKQFQSVYTNDMVREFYEEFLRRLECSCSKIKESVSKYEVKEWVTYGKGEGKKRILVPFIVDFNAETNEARCNYRLFEFK</sequence>
<gene>
    <name evidence="1" type="ORF">RHMOL_Rhmol07G0230000</name>
</gene>
<evidence type="ECO:0000313" key="1">
    <source>
        <dbReference type="EMBL" id="KAI8547885.1"/>
    </source>
</evidence>
<proteinExistence type="predicted"/>
<name>A0ACC0N3Z1_RHOML</name>
<organism evidence="1 2">
    <name type="scientific">Rhododendron molle</name>
    <name type="common">Chinese azalea</name>
    <name type="synonym">Azalea mollis</name>
    <dbReference type="NCBI Taxonomy" id="49168"/>
    <lineage>
        <taxon>Eukaryota</taxon>
        <taxon>Viridiplantae</taxon>
        <taxon>Streptophyta</taxon>
        <taxon>Embryophyta</taxon>
        <taxon>Tracheophyta</taxon>
        <taxon>Spermatophyta</taxon>
        <taxon>Magnoliopsida</taxon>
        <taxon>eudicotyledons</taxon>
        <taxon>Gunneridae</taxon>
        <taxon>Pentapetalae</taxon>
        <taxon>asterids</taxon>
        <taxon>Ericales</taxon>
        <taxon>Ericaceae</taxon>
        <taxon>Ericoideae</taxon>
        <taxon>Rhodoreae</taxon>
        <taxon>Rhododendron</taxon>
    </lineage>
</organism>
<protein>
    <submittedName>
        <fullName evidence="1">Uncharacterized protein</fullName>
    </submittedName>
</protein>
<accession>A0ACC0N3Z1</accession>
<comment type="caution">
    <text evidence="1">The sequence shown here is derived from an EMBL/GenBank/DDBJ whole genome shotgun (WGS) entry which is preliminary data.</text>
</comment>
<dbReference type="EMBL" id="CM046394">
    <property type="protein sequence ID" value="KAI8547885.1"/>
    <property type="molecule type" value="Genomic_DNA"/>
</dbReference>
<keyword evidence="2" id="KW-1185">Reference proteome</keyword>
<dbReference type="Proteomes" id="UP001062846">
    <property type="component" value="Chromosome 7"/>
</dbReference>